<feature type="compositionally biased region" description="Acidic residues" evidence="1">
    <location>
        <begin position="16"/>
        <end position="28"/>
    </location>
</feature>
<gene>
    <name evidence="2" type="primary">RvY_03766-1</name>
    <name evidence="2" type="synonym">RvY_03766.1</name>
    <name evidence="2" type="ORF">RvY_03766</name>
</gene>
<feature type="compositionally biased region" description="Basic and acidic residues" evidence="1">
    <location>
        <begin position="29"/>
        <end position="39"/>
    </location>
</feature>
<evidence type="ECO:0000313" key="3">
    <source>
        <dbReference type="Proteomes" id="UP000186922"/>
    </source>
</evidence>
<evidence type="ECO:0008006" key="4">
    <source>
        <dbReference type="Google" id="ProtNLM"/>
    </source>
</evidence>
<dbReference type="AlphaFoldDB" id="A0A1D1USN4"/>
<feature type="region of interest" description="Disordered" evidence="1">
    <location>
        <begin position="1"/>
        <end position="57"/>
    </location>
</feature>
<protein>
    <recommendedName>
        <fullName evidence="4">Myb/SANT-like DNA-binding domain-containing protein</fullName>
    </recommendedName>
</protein>
<organism evidence="2 3">
    <name type="scientific">Ramazzottius varieornatus</name>
    <name type="common">Water bear</name>
    <name type="synonym">Tardigrade</name>
    <dbReference type="NCBI Taxonomy" id="947166"/>
    <lineage>
        <taxon>Eukaryota</taxon>
        <taxon>Metazoa</taxon>
        <taxon>Ecdysozoa</taxon>
        <taxon>Tardigrada</taxon>
        <taxon>Eutardigrada</taxon>
        <taxon>Parachela</taxon>
        <taxon>Hypsibioidea</taxon>
        <taxon>Ramazzottiidae</taxon>
        <taxon>Ramazzottius</taxon>
    </lineage>
</organism>
<name>A0A1D1USN4_RAMVA</name>
<evidence type="ECO:0000256" key="1">
    <source>
        <dbReference type="SAM" id="MobiDB-lite"/>
    </source>
</evidence>
<keyword evidence="3" id="KW-1185">Reference proteome</keyword>
<proteinExistence type="predicted"/>
<dbReference type="EMBL" id="BDGG01000002">
    <property type="protein sequence ID" value="GAU91530.1"/>
    <property type="molecule type" value="Genomic_DNA"/>
</dbReference>
<sequence>MSRIFPRGMKRVRDDSEPEDAEDEVEDNTAEHEGLHEEEYPGEEQNGSGRSSPIVRNSGSFTLEQASYLVRLRLVEMKHLVGTVPPREFWRTVTERLRGRFEKSFGKSRAQVHEKWRNLDKCYRAKKRTGKLTGAIYQLIDSLITGNDSHPDIETEGGEAVTVVDICSLPNKSARRCTYRRQRTPAPSSMMSYASLPYSSESQQILYQSAPAVEPAAPNESLVEVLSTLKTLITNQERLLQQQERLLIHQERILTTQDNTAILQQSVASSFAVITSLLGQRAPGNAGGTSCTSSSSSS</sequence>
<feature type="compositionally biased region" description="Polar residues" evidence="1">
    <location>
        <begin position="45"/>
        <end position="57"/>
    </location>
</feature>
<dbReference type="Proteomes" id="UP000186922">
    <property type="component" value="Unassembled WGS sequence"/>
</dbReference>
<reference evidence="2 3" key="1">
    <citation type="journal article" date="2016" name="Nat. Commun.">
        <title>Extremotolerant tardigrade genome and improved radiotolerance of human cultured cells by tardigrade-unique protein.</title>
        <authorList>
            <person name="Hashimoto T."/>
            <person name="Horikawa D.D."/>
            <person name="Saito Y."/>
            <person name="Kuwahara H."/>
            <person name="Kozuka-Hata H."/>
            <person name="Shin-I T."/>
            <person name="Minakuchi Y."/>
            <person name="Ohishi K."/>
            <person name="Motoyama A."/>
            <person name="Aizu T."/>
            <person name="Enomoto A."/>
            <person name="Kondo K."/>
            <person name="Tanaka S."/>
            <person name="Hara Y."/>
            <person name="Koshikawa S."/>
            <person name="Sagara H."/>
            <person name="Miura T."/>
            <person name="Yokobori S."/>
            <person name="Miyagawa K."/>
            <person name="Suzuki Y."/>
            <person name="Kubo T."/>
            <person name="Oyama M."/>
            <person name="Kohara Y."/>
            <person name="Fujiyama A."/>
            <person name="Arakawa K."/>
            <person name="Katayama T."/>
            <person name="Toyoda A."/>
            <person name="Kunieda T."/>
        </authorList>
    </citation>
    <scope>NUCLEOTIDE SEQUENCE [LARGE SCALE GENOMIC DNA]</scope>
    <source>
        <strain evidence="2 3">YOKOZUNA-1</strain>
    </source>
</reference>
<accession>A0A1D1USN4</accession>
<comment type="caution">
    <text evidence="2">The sequence shown here is derived from an EMBL/GenBank/DDBJ whole genome shotgun (WGS) entry which is preliminary data.</text>
</comment>
<evidence type="ECO:0000313" key="2">
    <source>
        <dbReference type="EMBL" id="GAU91530.1"/>
    </source>
</evidence>